<comment type="caution">
    <text evidence="14">The sequence shown here is derived from an EMBL/GenBank/DDBJ whole genome shotgun (WGS) entry which is preliminary data.</text>
</comment>
<keyword evidence="15" id="KW-1185">Reference proteome</keyword>
<evidence type="ECO:0000256" key="9">
    <source>
        <dbReference type="PIRNR" id="PIRNR004862"/>
    </source>
</evidence>
<evidence type="ECO:0000256" key="10">
    <source>
        <dbReference type="SAM" id="MobiDB-lite"/>
    </source>
</evidence>
<dbReference type="InterPro" id="IPR043427">
    <property type="entry name" value="YscJ/FliF"/>
</dbReference>
<dbReference type="InterPro" id="IPR013556">
    <property type="entry name" value="Flag_M-ring_C"/>
</dbReference>
<evidence type="ECO:0000256" key="6">
    <source>
        <dbReference type="ARBA" id="ARBA00022989"/>
    </source>
</evidence>
<keyword evidence="14" id="KW-0969">Cilium</keyword>
<keyword evidence="4" id="KW-1003">Cell membrane</keyword>
<accession>A0ABW4S7W0</accession>
<dbReference type="PANTHER" id="PTHR30046">
    <property type="entry name" value="FLAGELLAR M-RING PROTEIN"/>
    <property type="match status" value="1"/>
</dbReference>
<dbReference type="Gene3D" id="3.30.300.30">
    <property type="match status" value="1"/>
</dbReference>
<keyword evidence="5 11" id="KW-0812">Transmembrane</keyword>
<comment type="function">
    <text evidence="9">The M ring may be actively involved in energy transduction.</text>
</comment>
<dbReference type="InterPro" id="IPR006182">
    <property type="entry name" value="FliF_N_dom"/>
</dbReference>
<dbReference type="EMBL" id="JBHUGH010000012">
    <property type="protein sequence ID" value="MFD1913626.1"/>
    <property type="molecule type" value="Genomic_DNA"/>
</dbReference>
<dbReference type="Pfam" id="PF01514">
    <property type="entry name" value="YscJ_FliF"/>
    <property type="match status" value="1"/>
</dbReference>
<comment type="subcellular location">
    <subcellularLocation>
        <location evidence="1 9">Bacterial flagellum basal body</location>
    </subcellularLocation>
    <subcellularLocation>
        <location evidence="2">Cell membrane</location>
        <topology evidence="2">Multi-pass membrane protein</topology>
    </subcellularLocation>
</comment>
<dbReference type="Proteomes" id="UP001597353">
    <property type="component" value="Unassembled WGS sequence"/>
</dbReference>
<proteinExistence type="inferred from homology"/>
<evidence type="ECO:0000256" key="4">
    <source>
        <dbReference type="ARBA" id="ARBA00022475"/>
    </source>
</evidence>
<evidence type="ECO:0000256" key="8">
    <source>
        <dbReference type="ARBA" id="ARBA00023143"/>
    </source>
</evidence>
<keyword evidence="6 11" id="KW-1133">Transmembrane helix</keyword>
<dbReference type="InterPro" id="IPR000067">
    <property type="entry name" value="FlgMring_FliF"/>
</dbReference>
<keyword evidence="14" id="KW-0966">Cell projection</keyword>
<dbReference type="Pfam" id="PF08345">
    <property type="entry name" value="YscJ_FliF_C"/>
    <property type="match status" value="1"/>
</dbReference>
<sequence>MPRERRIALTQLQSAWNSLNGQKKLIAVLAAAAILASVFGITRLALSPTMALLYGGLESSAAGEVVRALEQRGVRHQVRGDSIWVDERRRDEIRMTLAAEGMPSNGASGYELLDGLSGFGTTSQMFDAAYWRAKEGELARTITANPQIRAARVHIAHTGTQPFRREIRPTASVTVTTVNGGLAPAQARALRYMIASAVAGLAAEDVSVIDTVGGMIASSDETGTPAQQGHERALELRRNVERLLEARVGPGRAIVEVSVDTVTETEQILERRIDPESRVAISAETEERNSNSNDQGRAQVTVASNLPDGEAANGGGTSQSQSSESRERVNYEVSQLQREISRGPGATRRLSVAVLLDEPRGADGLPQLRGEEEISALRELVASAVGFDDARGDVITIKSMAFEPAQPPGEFAEASLFGTLDLMGLIQLAVLAVLALLLGLFVLRPLLSAKPQALPALPEPEDEMEQAFASLPPLSGEIQDMGELPTMFPVMGDIGMDREEESDDPVARLRRLIEERQQETAEILRGWMEEREGRA</sequence>
<name>A0ABW4S7W0_9RHOB</name>
<protein>
    <recommendedName>
        <fullName evidence="9">Flagellar M-ring protein</fullName>
    </recommendedName>
</protein>
<dbReference type="NCBIfam" id="TIGR00206">
    <property type="entry name" value="fliF"/>
    <property type="match status" value="1"/>
</dbReference>
<organism evidence="14 15">
    <name type="scientific">Halodurantibacterium flavum</name>
    <dbReference type="NCBI Taxonomy" id="1382802"/>
    <lineage>
        <taxon>Bacteria</taxon>
        <taxon>Pseudomonadati</taxon>
        <taxon>Pseudomonadota</taxon>
        <taxon>Alphaproteobacteria</taxon>
        <taxon>Rhodobacterales</taxon>
        <taxon>Paracoccaceae</taxon>
        <taxon>Halodurantibacterium</taxon>
    </lineage>
</organism>
<feature type="region of interest" description="Disordered" evidence="10">
    <location>
        <begin position="306"/>
        <end position="340"/>
    </location>
</feature>
<evidence type="ECO:0000256" key="1">
    <source>
        <dbReference type="ARBA" id="ARBA00004117"/>
    </source>
</evidence>
<evidence type="ECO:0000256" key="2">
    <source>
        <dbReference type="ARBA" id="ARBA00004651"/>
    </source>
</evidence>
<reference evidence="15" key="1">
    <citation type="journal article" date="2019" name="Int. J. Syst. Evol. Microbiol.">
        <title>The Global Catalogue of Microorganisms (GCM) 10K type strain sequencing project: providing services to taxonomists for standard genome sequencing and annotation.</title>
        <authorList>
            <consortium name="The Broad Institute Genomics Platform"/>
            <consortium name="The Broad Institute Genome Sequencing Center for Infectious Disease"/>
            <person name="Wu L."/>
            <person name="Ma J."/>
        </authorList>
    </citation>
    <scope>NUCLEOTIDE SEQUENCE [LARGE SCALE GENOMIC DNA]</scope>
    <source>
        <strain evidence="15">CGMCC 4.7242</strain>
    </source>
</reference>
<feature type="domain" description="Flagellar M-ring C-terminal" evidence="13">
    <location>
        <begin position="244"/>
        <end position="402"/>
    </location>
</feature>
<keyword evidence="8 9" id="KW-0975">Bacterial flagellum</keyword>
<comment type="similarity">
    <text evidence="3 9">Belongs to the FliF family.</text>
</comment>
<dbReference type="PANTHER" id="PTHR30046:SF0">
    <property type="entry name" value="FLAGELLAR M-RING PROTEIN"/>
    <property type="match status" value="1"/>
</dbReference>
<keyword evidence="14" id="KW-0282">Flagellum</keyword>
<gene>
    <name evidence="14" type="primary">fliF</name>
    <name evidence="14" type="ORF">ACFSGJ_15540</name>
</gene>
<evidence type="ECO:0000256" key="3">
    <source>
        <dbReference type="ARBA" id="ARBA00007971"/>
    </source>
</evidence>
<keyword evidence="7 11" id="KW-0472">Membrane</keyword>
<dbReference type="PRINTS" id="PR01009">
    <property type="entry name" value="FLGMRINGFLIF"/>
</dbReference>
<evidence type="ECO:0000256" key="11">
    <source>
        <dbReference type="SAM" id="Phobius"/>
    </source>
</evidence>
<dbReference type="PIRSF" id="PIRSF004862">
    <property type="entry name" value="FliF"/>
    <property type="match status" value="1"/>
</dbReference>
<evidence type="ECO:0000259" key="12">
    <source>
        <dbReference type="Pfam" id="PF01514"/>
    </source>
</evidence>
<feature type="transmembrane region" description="Helical" evidence="11">
    <location>
        <begin position="422"/>
        <end position="443"/>
    </location>
</feature>
<evidence type="ECO:0000313" key="15">
    <source>
        <dbReference type="Proteomes" id="UP001597353"/>
    </source>
</evidence>
<evidence type="ECO:0000259" key="13">
    <source>
        <dbReference type="Pfam" id="PF08345"/>
    </source>
</evidence>
<evidence type="ECO:0000313" key="14">
    <source>
        <dbReference type="EMBL" id="MFD1913626.1"/>
    </source>
</evidence>
<evidence type="ECO:0000256" key="7">
    <source>
        <dbReference type="ARBA" id="ARBA00023136"/>
    </source>
</evidence>
<dbReference type="InterPro" id="IPR045851">
    <property type="entry name" value="AMP-bd_C_sf"/>
</dbReference>
<evidence type="ECO:0000256" key="5">
    <source>
        <dbReference type="ARBA" id="ARBA00022692"/>
    </source>
</evidence>
<dbReference type="RefSeq" id="WP_390263779.1">
    <property type="nucleotide sequence ID" value="NZ_JBHUGH010000012.1"/>
</dbReference>
<feature type="domain" description="Flagellar M-ring N-terminal" evidence="12">
    <location>
        <begin position="47"/>
        <end position="216"/>
    </location>
</feature>